<evidence type="ECO:0000256" key="10">
    <source>
        <dbReference type="RuleBase" id="RU361207"/>
    </source>
</evidence>
<sequence length="656" mass="69665">MPELYALAEAIGLCRIWHDVEGKPQVVADTTLRAIAGALGYPADSDAEIAASLKAAEQDNARPPALIVAEAGVETALPPSLSSAGATLPAIEEPGYYEQTIAGHPVTIAVAPASCRSVESFGKGRLWGPALQIPALRGRSPQPFGAFGELAEAVAIMAARGADAVAINPVHALFPGDGEGFSPYSPSSRLYLNGAMGDPALVGLAPFPAEAAPEGALIDWEAALPQRLQQMRALFRSLDAATRQKIADESAAQGEGLRRQAIYDALYVHFRECGARRWQDWPTALHDPDGPAVAAFAREHAEEVAFHVFAQWLARKGLAEIQRGARAAGMAIGLVADLAVGVHTGGADVWSMGDAFLQGVTIGAPPDPLGPLGQNWMLTSFSPRGLARSGYQPWIATIRAALSTAGALRIDHAFGLSRLWVIPDGMPSTEGAYLRYPFQDLIRLLALEAHLADAVLVAEDLGTMPEGFGPAIDNAGLLGMRVLWFERAADEGFIGASDYDPQAVAMTGTHDTPTVAGWWTGLDIEWAERLGRLPEGTTRQDAEARRAWERGRLWATLAPNALPRPSPAEPEPVVGAALAHIGRTPCGLAIVPVEDVLAEREQLNLPGTVTEHPNWRRRLKAPLAELLDEPANAARLRILAEARKGPAPSEGPDQPL</sequence>
<evidence type="ECO:0000313" key="11">
    <source>
        <dbReference type="EMBL" id="SMP79022.1"/>
    </source>
</evidence>
<dbReference type="Gene3D" id="3.20.20.80">
    <property type="entry name" value="Glycosidases"/>
    <property type="match status" value="1"/>
</dbReference>
<evidence type="ECO:0000256" key="7">
    <source>
        <dbReference type="ARBA" id="ARBA00023277"/>
    </source>
</evidence>
<dbReference type="Pfam" id="PF02446">
    <property type="entry name" value="Glyco_hydro_77"/>
    <property type="match status" value="1"/>
</dbReference>
<reference evidence="11 12" key="1">
    <citation type="submission" date="2017-05" db="EMBL/GenBank/DDBJ databases">
        <authorList>
            <person name="Varghese N."/>
            <person name="Submissions S."/>
        </authorList>
    </citation>
    <scope>NUCLEOTIDE SEQUENCE [LARGE SCALE GENOMIC DNA]</scope>
    <source>
        <strain evidence="11 12">SM16</strain>
    </source>
</reference>
<protein>
    <recommendedName>
        <fullName evidence="4 10">4-alpha-glucanotransferase</fullName>
        <ecNumber evidence="3 10">2.4.1.25</ecNumber>
    </recommendedName>
    <alternativeName>
        <fullName evidence="8 10">Amylomaltase</fullName>
    </alternativeName>
    <alternativeName>
        <fullName evidence="9 10">Disproportionating enzyme</fullName>
    </alternativeName>
</protein>
<evidence type="ECO:0000256" key="4">
    <source>
        <dbReference type="ARBA" id="ARBA00020295"/>
    </source>
</evidence>
<keyword evidence="5 10" id="KW-0328">Glycosyltransferase</keyword>
<dbReference type="PANTHER" id="PTHR32438">
    <property type="entry name" value="4-ALPHA-GLUCANOTRANSFERASE DPE1, CHLOROPLASTIC/AMYLOPLASTIC"/>
    <property type="match status" value="1"/>
</dbReference>
<evidence type="ECO:0000256" key="2">
    <source>
        <dbReference type="ARBA" id="ARBA00005684"/>
    </source>
</evidence>
<dbReference type="InterPro" id="IPR017853">
    <property type="entry name" value="GH"/>
</dbReference>
<dbReference type="RefSeq" id="WP_283406885.1">
    <property type="nucleotide sequence ID" value="NZ_FXUI01000012.1"/>
</dbReference>
<dbReference type="PANTHER" id="PTHR32438:SF5">
    <property type="entry name" value="4-ALPHA-GLUCANOTRANSFERASE DPE1, CHLOROPLASTIC_AMYLOPLASTIC"/>
    <property type="match status" value="1"/>
</dbReference>
<evidence type="ECO:0000256" key="6">
    <source>
        <dbReference type="ARBA" id="ARBA00022679"/>
    </source>
</evidence>
<keyword evidence="12" id="KW-1185">Reference proteome</keyword>
<evidence type="ECO:0000313" key="12">
    <source>
        <dbReference type="Proteomes" id="UP001157910"/>
    </source>
</evidence>
<evidence type="ECO:0000256" key="3">
    <source>
        <dbReference type="ARBA" id="ARBA00012560"/>
    </source>
</evidence>
<name>A0ABY1QSM0_9SPHN</name>
<comment type="caution">
    <text evidence="11">The sequence shown here is derived from an EMBL/GenBank/DDBJ whole genome shotgun (WGS) entry which is preliminary data.</text>
</comment>
<evidence type="ECO:0000256" key="8">
    <source>
        <dbReference type="ARBA" id="ARBA00031423"/>
    </source>
</evidence>
<comment type="catalytic activity">
    <reaction evidence="1 10">
        <text>Transfers a segment of a (1-&gt;4)-alpha-D-glucan to a new position in an acceptor, which may be glucose or a (1-&gt;4)-alpha-D-glucan.</text>
        <dbReference type="EC" id="2.4.1.25"/>
    </reaction>
</comment>
<dbReference type="EC" id="2.4.1.25" evidence="3 10"/>
<evidence type="ECO:0000256" key="9">
    <source>
        <dbReference type="ARBA" id="ARBA00031501"/>
    </source>
</evidence>
<dbReference type="SUPFAM" id="SSF51445">
    <property type="entry name" value="(Trans)glycosidases"/>
    <property type="match status" value="1"/>
</dbReference>
<dbReference type="EMBL" id="FXUI01000012">
    <property type="protein sequence ID" value="SMP79022.1"/>
    <property type="molecule type" value="Genomic_DNA"/>
</dbReference>
<evidence type="ECO:0000256" key="1">
    <source>
        <dbReference type="ARBA" id="ARBA00000439"/>
    </source>
</evidence>
<comment type="similarity">
    <text evidence="2 10">Belongs to the disproportionating enzyme family.</text>
</comment>
<accession>A0ABY1QSM0</accession>
<dbReference type="Proteomes" id="UP001157910">
    <property type="component" value="Unassembled WGS sequence"/>
</dbReference>
<organism evidence="11 12">
    <name type="scientific">Novosphingobium panipatense</name>
    <dbReference type="NCBI Taxonomy" id="428991"/>
    <lineage>
        <taxon>Bacteria</taxon>
        <taxon>Pseudomonadati</taxon>
        <taxon>Pseudomonadota</taxon>
        <taxon>Alphaproteobacteria</taxon>
        <taxon>Sphingomonadales</taxon>
        <taxon>Sphingomonadaceae</taxon>
        <taxon>Novosphingobium</taxon>
    </lineage>
</organism>
<evidence type="ECO:0000256" key="5">
    <source>
        <dbReference type="ARBA" id="ARBA00022676"/>
    </source>
</evidence>
<keyword evidence="6 10" id="KW-0808">Transferase</keyword>
<dbReference type="NCBIfam" id="TIGR00217">
    <property type="entry name" value="malQ"/>
    <property type="match status" value="1"/>
</dbReference>
<dbReference type="InterPro" id="IPR003385">
    <property type="entry name" value="Glyco_hydro_77"/>
</dbReference>
<proteinExistence type="inferred from homology"/>
<gene>
    <name evidence="11" type="ORF">SAMN06296065_11236</name>
</gene>
<keyword evidence="7 10" id="KW-0119">Carbohydrate metabolism</keyword>